<gene>
    <name evidence="4" type="primary">chiA</name>
    <name evidence="4" type="ORF">MSIMFB_01434</name>
</gene>
<dbReference type="GO" id="GO:0030247">
    <property type="term" value="F:polysaccharide binding"/>
    <property type="evidence" value="ECO:0007669"/>
    <property type="project" value="UniProtKB-UniRule"/>
</dbReference>
<dbReference type="InterPro" id="IPR052750">
    <property type="entry name" value="GH18_Chitinase"/>
</dbReference>
<name>A0A7Z7IJZ7_9MYCO</name>
<dbReference type="SUPFAM" id="SSF51445">
    <property type="entry name" value="(Trans)glycosidases"/>
    <property type="match status" value="2"/>
</dbReference>
<keyword evidence="5" id="KW-1185">Reference proteome</keyword>
<evidence type="ECO:0000313" key="4">
    <source>
        <dbReference type="EMBL" id="SOJ53936.1"/>
    </source>
</evidence>
<comment type="caution">
    <text evidence="4">The sequence shown here is derived from an EMBL/GenBank/DDBJ whole genome shotgun (WGS) entry which is preliminary data.</text>
</comment>
<feature type="compositionally biased region" description="Polar residues" evidence="1">
    <location>
        <begin position="91"/>
        <end position="108"/>
    </location>
</feature>
<dbReference type="Gene3D" id="1.10.287.850">
    <property type="entry name" value="HP0062-like domain"/>
    <property type="match status" value="1"/>
</dbReference>
<dbReference type="InterPro" id="IPR001223">
    <property type="entry name" value="Glyco_hydro18_cat"/>
</dbReference>
<feature type="region of interest" description="Disordered" evidence="1">
    <location>
        <begin position="621"/>
        <end position="676"/>
    </location>
</feature>
<feature type="domain" description="CBM2" evidence="2">
    <location>
        <begin position="674"/>
        <end position="784"/>
    </location>
</feature>
<dbReference type="RefSeq" id="WP_260860982.1">
    <property type="nucleotide sequence ID" value="NZ_OCTY01000002.1"/>
</dbReference>
<dbReference type="SMART" id="SM00637">
    <property type="entry name" value="CBD_II"/>
    <property type="match status" value="2"/>
</dbReference>
<feature type="domain" description="CBM2" evidence="2">
    <location>
        <begin position="167"/>
        <end position="277"/>
    </location>
</feature>
<dbReference type="PROSITE" id="PS51173">
    <property type="entry name" value="CBM2"/>
    <property type="match status" value="2"/>
</dbReference>
<feature type="compositionally biased region" description="Low complexity" evidence="1">
    <location>
        <begin position="136"/>
        <end position="155"/>
    </location>
</feature>
<sequence length="1152" mass="113987">MAYVVAVPEVLASAAADLEGIGRALRAVSAVTVASTTGLMPAAADEVSASIAALFGRFGQEYQSVNAQVAAFQARIVQTLTGNSQSYATAEATNASPLQGVTQEALSDTTTPTGGGSSAATSGVGTTGGSSGGGVTTSAAASGTATTSGGTTGGSTVTTSAVAGGATTGGATGIGVTYAVGSQWNSGFVASYTIKNSGTTPLTNWQLEFDLPANESITSLWSGQIAQSGTHYVVTPESWTRTIAPGGSVTVGFEASHTGAYSPPTNLVVNGEPVSGGGTSGGGTTGGGTTGGGTTGGGTTGGGTSGGGTSGGGTAGVASGEFSPYIDMTLWPPLNDANAANLANAGVDDATLAFIVSGAGNQPAWGGVYSLTDPIITSQIAALHGAGIDTTISFGGANGVDLAYSAPNATVLAEHYESVVNTFGIHKLDFDVEGGMQANIPVLTKQAQAIAMLQAEQAALGTPVEVSYTLPVLPTGLTNDGLGVLQIAKANGVNITRVNIMAMDYGEAFHGGGSPDMGDLAIMSAQSVHGQLMAMDPSLTSEQAWSMIGVTPMIGINDVMSEVFTVEDAHQLVAFADQHDIGELGMWSVARDTAGQLGVVGPNGSGVPQTPYEYSQAFAQFDGTSGDGGGTTGGGTTGGGTSGGDTGGGTTGGGTTGGDTGGGTTGGGTTGGGTTGGTTGVGATYAVGSQWDSGFVASYTITNSGTTPLTNWQLEFDLPANESITSLWSGQVAQSGTHYVVTPESWTQTIAPGGSVTVGFQASQTGAYSAPTNVVVNGQPVSGGTSGGGTTGGGTTGGGTTGGGTTGGGTTGGGTTGGGTTGGGTTGGGTSGGSTGGTTTGTWGAPEFSPYVDMTLWPQFDFAGAGGLGDVDHVVLGFITADSQGQAAWGGFDAYAVNGGSLLYQINDQITAMHNAGIDATISFGGAANQELALVTPDVNALVAKYQSVMDAYGFHKLDFDIEGAAQGDVASLTRRAQAITMLQTAGEANGTPVEVSFTLPVLPTGLTADGMRVVTNAIANGVDIAHVNIMAMDYFDPSLSYEGKMGDYAIQAATAVHDQLVPLYPTKTDAEIWAMIDVTPMIGVNDNPVEIFTLADAQKLTTFAEEKGLGGLHMWSINRDYSGPVGVLSNTSSGVSQSTFAYSQIFGEFDD</sequence>
<dbReference type="InterPro" id="IPR000084">
    <property type="entry name" value="PE-PGRS_N"/>
</dbReference>
<dbReference type="Gene3D" id="3.20.20.80">
    <property type="entry name" value="Glycosidases"/>
    <property type="match status" value="2"/>
</dbReference>
<dbReference type="CDD" id="cd06543">
    <property type="entry name" value="GH18_PF-ChiA-like"/>
    <property type="match status" value="2"/>
</dbReference>
<feature type="compositionally biased region" description="Gly residues" evidence="1">
    <location>
        <begin position="784"/>
        <end position="839"/>
    </location>
</feature>
<dbReference type="AlphaFoldDB" id="A0A7Z7IJZ7"/>
<feature type="region of interest" description="Disordered" evidence="1">
    <location>
        <begin position="270"/>
        <end position="315"/>
    </location>
</feature>
<feature type="compositionally biased region" description="Gly residues" evidence="1">
    <location>
        <begin position="274"/>
        <end position="315"/>
    </location>
</feature>
<dbReference type="GO" id="GO:0004553">
    <property type="term" value="F:hydrolase activity, hydrolyzing O-glycosyl compounds"/>
    <property type="evidence" value="ECO:0007669"/>
    <property type="project" value="InterPro"/>
</dbReference>
<reference evidence="4 5" key="1">
    <citation type="submission" date="2017-10" db="EMBL/GenBank/DDBJ databases">
        <authorList>
            <consortium name="Urmite Genomes"/>
        </authorList>
    </citation>
    <scope>NUCLEOTIDE SEQUENCE [LARGE SCALE GENOMIC DNA]</scope>
    <source>
        <strain evidence="4 5">FB-527</strain>
    </source>
</reference>
<proteinExistence type="predicted"/>
<protein>
    <submittedName>
        <fullName evidence="4">Putative bifunctional chitinase/lysozyme</fullName>
    </submittedName>
</protein>
<dbReference type="SUPFAM" id="SSF140459">
    <property type="entry name" value="PE/PPE dimer-like"/>
    <property type="match status" value="1"/>
</dbReference>
<dbReference type="InterPro" id="IPR001919">
    <property type="entry name" value="CBD2"/>
</dbReference>
<feature type="domain" description="GH18" evidence="3">
    <location>
        <begin position="837"/>
        <end position="1139"/>
    </location>
</feature>
<evidence type="ECO:0000259" key="2">
    <source>
        <dbReference type="PROSITE" id="PS51173"/>
    </source>
</evidence>
<feature type="compositionally biased region" description="Gly residues" evidence="1">
    <location>
        <begin position="125"/>
        <end position="135"/>
    </location>
</feature>
<evidence type="ECO:0000256" key="1">
    <source>
        <dbReference type="SAM" id="MobiDB-lite"/>
    </source>
</evidence>
<dbReference type="GO" id="GO:0005975">
    <property type="term" value="P:carbohydrate metabolic process"/>
    <property type="evidence" value="ECO:0007669"/>
    <property type="project" value="InterPro"/>
</dbReference>
<dbReference type="PROSITE" id="PS51910">
    <property type="entry name" value="GH18_2"/>
    <property type="match status" value="1"/>
</dbReference>
<dbReference type="SUPFAM" id="SSF49384">
    <property type="entry name" value="Carbohydrate-binding domain"/>
    <property type="match status" value="2"/>
</dbReference>
<dbReference type="PANTHER" id="PTHR42976:SF1">
    <property type="entry name" value="GH18 DOMAIN-CONTAINING PROTEIN-RELATED"/>
    <property type="match status" value="1"/>
</dbReference>
<dbReference type="PANTHER" id="PTHR42976">
    <property type="entry name" value="BIFUNCTIONAL CHITINASE/LYSOZYME-RELATED"/>
    <property type="match status" value="1"/>
</dbReference>
<dbReference type="Pfam" id="PF00553">
    <property type="entry name" value="CBM_2"/>
    <property type="match status" value="2"/>
</dbReference>
<evidence type="ECO:0000313" key="5">
    <source>
        <dbReference type="Proteomes" id="UP000554965"/>
    </source>
</evidence>
<dbReference type="Gene3D" id="2.60.40.290">
    <property type="match status" value="2"/>
</dbReference>
<feature type="region of interest" description="Disordered" evidence="1">
    <location>
        <begin position="91"/>
        <end position="155"/>
    </location>
</feature>
<feature type="compositionally biased region" description="Gly residues" evidence="1">
    <location>
        <begin position="625"/>
        <end position="676"/>
    </location>
</feature>
<dbReference type="Proteomes" id="UP000554965">
    <property type="component" value="Unassembled WGS sequence"/>
</dbReference>
<accession>A0A7Z7IJZ7</accession>
<feature type="region of interest" description="Disordered" evidence="1">
    <location>
        <begin position="779"/>
        <end position="844"/>
    </location>
</feature>
<evidence type="ECO:0000259" key="3">
    <source>
        <dbReference type="PROSITE" id="PS51910"/>
    </source>
</evidence>
<organism evidence="4 5">
    <name type="scientific">Mycobacterium simulans</name>
    <dbReference type="NCBI Taxonomy" id="627089"/>
    <lineage>
        <taxon>Bacteria</taxon>
        <taxon>Bacillati</taxon>
        <taxon>Actinomycetota</taxon>
        <taxon>Actinomycetes</taxon>
        <taxon>Mycobacteriales</taxon>
        <taxon>Mycobacteriaceae</taxon>
        <taxon>Mycobacterium</taxon>
    </lineage>
</organism>
<dbReference type="Pfam" id="PF00934">
    <property type="entry name" value="PE"/>
    <property type="match status" value="1"/>
</dbReference>
<dbReference type="EMBL" id="OCTY01000002">
    <property type="protein sequence ID" value="SOJ53936.1"/>
    <property type="molecule type" value="Genomic_DNA"/>
</dbReference>
<dbReference type="Pfam" id="PF00704">
    <property type="entry name" value="Glyco_hydro_18"/>
    <property type="match status" value="1"/>
</dbReference>
<dbReference type="InterPro" id="IPR017853">
    <property type="entry name" value="GH"/>
</dbReference>
<dbReference type="InterPro" id="IPR008965">
    <property type="entry name" value="CBM2/CBM3_carb-bd_dom_sf"/>
</dbReference>
<dbReference type="InterPro" id="IPR038332">
    <property type="entry name" value="PPE_sf"/>
</dbReference>
<dbReference type="InterPro" id="IPR012291">
    <property type="entry name" value="CBM2_carb-bd_dom_sf"/>
</dbReference>